<dbReference type="Proteomes" id="UP000184241">
    <property type="component" value="Unassembled WGS sequence"/>
</dbReference>
<gene>
    <name evidence="1" type="ORF">SAMN02745941_02148</name>
</gene>
<dbReference type="SUPFAM" id="SSF55073">
    <property type="entry name" value="Nucleotide cyclase"/>
    <property type="match status" value="1"/>
</dbReference>
<dbReference type="AlphaFoldDB" id="A0A1M5YMS1"/>
<dbReference type="InterPro" id="IPR043128">
    <property type="entry name" value="Rev_trsase/Diguanyl_cyclase"/>
</dbReference>
<dbReference type="RefSeq" id="WP_073019328.1">
    <property type="nucleotide sequence ID" value="NZ_FQXU01000006.1"/>
</dbReference>
<name>A0A1M5YMS1_9CLOT</name>
<dbReference type="Gene3D" id="3.30.70.270">
    <property type="match status" value="1"/>
</dbReference>
<dbReference type="EMBL" id="FQXU01000006">
    <property type="protein sequence ID" value="SHI13199.1"/>
    <property type="molecule type" value="Genomic_DNA"/>
</dbReference>
<accession>A0A1M5YMS1</accession>
<sequence length="65" mass="7872">MIDIDNFKNINEQVNNFNIIGDYKFPLSFSIGYDIYNPIRDSQVKDFIKYLDVKMYESKKKKKRK</sequence>
<reference evidence="1 2" key="1">
    <citation type="submission" date="2016-11" db="EMBL/GenBank/DDBJ databases">
        <authorList>
            <person name="Jaros S."/>
            <person name="Januszkiewicz K."/>
            <person name="Wedrychowicz H."/>
        </authorList>
    </citation>
    <scope>NUCLEOTIDE SEQUENCE [LARGE SCALE GENOMIC DNA]</scope>
    <source>
        <strain evidence="1 2">DSM 6191</strain>
    </source>
</reference>
<dbReference type="InterPro" id="IPR029787">
    <property type="entry name" value="Nucleotide_cyclase"/>
</dbReference>
<proteinExistence type="predicted"/>
<evidence type="ECO:0000313" key="2">
    <source>
        <dbReference type="Proteomes" id="UP000184241"/>
    </source>
</evidence>
<evidence type="ECO:0000313" key="1">
    <source>
        <dbReference type="EMBL" id="SHI13199.1"/>
    </source>
</evidence>
<organism evidence="1 2">
    <name type="scientific">Clostridium intestinale DSM 6191</name>
    <dbReference type="NCBI Taxonomy" id="1121320"/>
    <lineage>
        <taxon>Bacteria</taxon>
        <taxon>Bacillati</taxon>
        <taxon>Bacillota</taxon>
        <taxon>Clostridia</taxon>
        <taxon>Eubacteriales</taxon>
        <taxon>Clostridiaceae</taxon>
        <taxon>Clostridium</taxon>
    </lineage>
</organism>
<protein>
    <submittedName>
        <fullName evidence="1">Uncharacterized protein</fullName>
    </submittedName>
</protein>